<name>A0A6J2XCV3_SITOR</name>
<keyword evidence="3" id="KW-0238">DNA-binding</keyword>
<dbReference type="OrthoDB" id="6346437at2759"/>
<protein>
    <submittedName>
        <fullName evidence="9 10">Uncharacterized protein LOC115877147</fullName>
    </submittedName>
</protein>
<dbReference type="GO" id="GO:0005634">
    <property type="term" value="C:nucleus"/>
    <property type="evidence" value="ECO:0007669"/>
    <property type="project" value="UniProtKB-SubCell"/>
</dbReference>
<evidence type="ECO:0000256" key="4">
    <source>
        <dbReference type="ARBA" id="ARBA00023163"/>
    </source>
</evidence>
<dbReference type="PANTHER" id="PTHR21654">
    <property type="entry name" value="FI21293P1"/>
    <property type="match status" value="1"/>
</dbReference>
<evidence type="ECO:0000256" key="2">
    <source>
        <dbReference type="ARBA" id="ARBA00023015"/>
    </source>
</evidence>
<dbReference type="GO" id="GO:0003677">
    <property type="term" value="F:DNA binding"/>
    <property type="evidence" value="ECO:0007669"/>
    <property type="project" value="UniProtKB-KW"/>
</dbReference>
<evidence type="ECO:0000259" key="7">
    <source>
        <dbReference type="Pfam" id="PF13837"/>
    </source>
</evidence>
<evidence type="ECO:0000256" key="1">
    <source>
        <dbReference type="ARBA" id="ARBA00004123"/>
    </source>
</evidence>
<sequence length="324" mass="37321">MEHLLAAENSPEPAEEESLVMIELEYQNKRFSTFVSKPLLAVLEADQKTLESYAELVYNREFGEQRNMDCQTENHPSPSSSSKLQCMPRGTLNEEKFQWSPKSTLLLIDIRLSMEQVFIKPTSSKKKLWKSIATKLNEYGYNVSDIQCDNKFRNLLYTYRVNKKKQKTSGEGSLTWEYFEKFDEVLSYKESSHPSTANLGVSMTLPKSKNFTNENISPSCSPCSTASFNPCSSASITDTLDEEPNITSCQNTEFTVRSVPQTPVKKKQEILSMGRYFYLKNKRIEELEKKKEEFRKQKWADEKELKLKEIEAINNLADAIRSSQ</sequence>
<evidence type="ECO:0000256" key="3">
    <source>
        <dbReference type="ARBA" id="ARBA00023125"/>
    </source>
</evidence>
<accession>A0A6J2XCV3</accession>
<reference evidence="9 10" key="1">
    <citation type="submission" date="2025-04" db="UniProtKB">
        <authorList>
            <consortium name="RefSeq"/>
        </authorList>
    </citation>
    <scope>IDENTIFICATION</scope>
    <source>
        <tissue evidence="9 10">Gonads</tissue>
    </source>
</reference>
<dbReference type="PANTHER" id="PTHR21654:SF84">
    <property type="entry name" value="SI:DKEY-66I24.7"/>
    <property type="match status" value="1"/>
</dbReference>
<dbReference type="InterPro" id="IPR044822">
    <property type="entry name" value="Myb_DNA-bind_4"/>
</dbReference>
<evidence type="ECO:0000313" key="9">
    <source>
        <dbReference type="RefSeq" id="XP_030749158.1"/>
    </source>
</evidence>
<gene>
    <name evidence="9 10" type="primary">LOC115877147</name>
</gene>
<dbReference type="RefSeq" id="XP_030749158.1">
    <property type="nucleotide sequence ID" value="XM_030893298.1"/>
</dbReference>
<evidence type="ECO:0000256" key="6">
    <source>
        <dbReference type="SAM" id="Coils"/>
    </source>
</evidence>
<keyword evidence="4" id="KW-0804">Transcription</keyword>
<evidence type="ECO:0000313" key="8">
    <source>
        <dbReference type="Proteomes" id="UP000504635"/>
    </source>
</evidence>
<dbReference type="GO" id="GO:0010468">
    <property type="term" value="P:regulation of gene expression"/>
    <property type="evidence" value="ECO:0007669"/>
    <property type="project" value="UniProtKB-ARBA"/>
</dbReference>
<dbReference type="RefSeq" id="XP_030749159.1">
    <property type="nucleotide sequence ID" value="XM_030893299.1"/>
</dbReference>
<keyword evidence="2" id="KW-0805">Transcription regulation</keyword>
<dbReference type="Gene3D" id="1.10.10.60">
    <property type="entry name" value="Homeodomain-like"/>
    <property type="match status" value="1"/>
</dbReference>
<dbReference type="KEGG" id="soy:115877147"/>
<feature type="coiled-coil region" evidence="6">
    <location>
        <begin position="277"/>
        <end position="304"/>
    </location>
</feature>
<keyword evidence="8" id="KW-1185">Reference proteome</keyword>
<dbReference type="GeneID" id="115877147"/>
<proteinExistence type="predicted"/>
<keyword evidence="6" id="KW-0175">Coiled coil</keyword>
<dbReference type="Proteomes" id="UP000504635">
    <property type="component" value="Unplaced"/>
</dbReference>
<dbReference type="Pfam" id="PF13837">
    <property type="entry name" value="Myb_DNA-bind_4"/>
    <property type="match status" value="1"/>
</dbReference>
<dbReference type="AlphaFoldDB" id="A0A6J2XCV3"/>
<feature type="domain" description="Myb/SANT-like DNA-binding" evidence="7">
    <location>
        <begin position="98"/>
        <end position="185"/>
    </location>
</feature>
<organism evidence="8 9">
    <name type="scientific">Sitophilus oryzae</name>
    <name type="common">Rice weevil</name>
    <name type="synonym">Curculio oryzae</name>
    <dbReference type="NCBI Taxonomy" id="7048"/>
    <lineage>
        <taxon>Eukaryota</taxon>
        <taxon>Metazoa</taxon>
        <taxon>Ecdysozoa</taxon>
        <taxon>Arthropoda</taxon>
        <taxon>Hexapoda</taxon>
        <taxon>Insecta</taxon>
        <taxon>Pterygota</taxon>
        <taxon>Neoptera</taxon>
        <taxon>Endopterygota</taxon>
        <taxon>Coleoptera</taxon>
        <taxon>Polyphaga</taxon>
        <taxon>Cucujiformia</taxon>
        <taxon>Curculionidae</taxon>
        <taxon>Dryophthorinae</taxon>
        <taxon>Sitophilus</taxon>
    </lineage>
</organism>
<comment type="subcellular location">
    <subcellularLocation>
        <location evidence="1">Nucleus</location>
    </subcellularLocation>
</comment>
<keyword evidence="5" id="KW-0539">Nucleus</keyword>
<evidence type="ECO:0000256" key="5">
    <source>
        <dbReference type="ARBA" id="ARBA00023242"/>
    </source>
</evidence>
<evidence type="ECO:0000313" key="10">
    <source>
        <dbReference type="RefSeq" id="XP_030749159.1"/>
    </source>
</evidence>